<dbReference type="PANTHER" id="PTHR43877">
    <property type="entry name" value="AMINOALKYLPHOSPHONATE N-ACETYLTRANSFERASE-RELATED-RELATED"/>
    <property type="match status" value="1"/>
</dbReference>
<dbReference type="OrthoDB" id="7356080at2"/>
<keyword evidence="4" id="KW-0687">Ribonucleoprotein</keyword>
<accession>A0A1C4B397</accession>
<dbReference type="PANTHER" id="PTHR43877:SF2">
    <property type="entry name" value="AMINOALKYLPHOSPHONATE N-ACETYLTRANSFERASE-RELATED"/>
    <property type="match status" value="1"/>
</dbReference>
<feature type="domain" description="N-acetyltransferase" evidence="3">
    <location>
        <begin position="1"/>
        <end position="157"/>
    </location>
</feature>
<dbReference type="InterPro" id="IPR000182">
    <property type="entry name" value="GNAT_dom"/>
</dbReference>
<evidence type="ECO:0000256" key="2">
    <source>
        <dbReference type="ARBA" id="ARBA00023315"/>
    </source>
</evidence>
<dbReference type="RefSeq" id="WP_088237156.1">
    <property type="nucleotide sequence ID" value="NZ_FMAY01000004.1"/>
</dbReference>
<dbReference type="EMBL" id="FMAY01000004">
    <property type="protein sequence ID" value="SCC01343.1"/>
    <property type="molecule type" value="Genomic_DNA"/>
</dbReference>
<organism evidence="4 5">
    <name type="scientific">Kosakonia oryzendophytica</name>
    <dbReference type="NCBI Taxonomy" id="1005665"/>
    <lineage>
        <taxon>Bacteria</taxon>
        <taxon>Pseudomonadati</taxon>
        <taxon>Pseudomonadota</taxon>
        <taxon>Gammaproteobacteria</taxon>
        <taxon>Enterobacterales</taxon>
        <taxon>Enterobacteriaceae</taxon>
        <taxon>Kosakonia</taxon>
    </lineage>
</organism>
<dbReference type="Pfam" id="PF13673">
    <property type="entry name" value="Acetyltransf_10"/>
    <property type="match status" value="1"/>
</dbReference>
<evidence type="ECO:0000313" key="5">
    <source>
        <dbReference type="Proteomes" id="UP000198975"/>
    </source>
</evidence>
<dbReference type="InterPro" id="IPR016181">
    <property type="entry name" value="Acyl_CoA_acyltransferase"/>
</dbReference>
<dbReference type="GO" id="GO:0016747">
    <property type="term" value="F:acyltransferase activity, transferring groups other than amino-acyl groups"/>
    <property type="evidence" value="ECO:0007669"/>
    <property type="project" value="InterPro"/>
</dbReference>
<keyword evidence="2" id="KW-0012">Acyltransferase</keyword>
<dbReference type="GO" id="GO:0005840">
    <property type="term" value="C:ribosome"/>
    <property type="evidence" value="ECO:0007669"/>
    <property type="project" value="UniProtKB-KW"/>
</dbReference>
<name>A0A1C4B397_9ENTR</name>
<dbReference type="PROSITE" id="PS51186">
    <property type="entry name" value="GNAT"/>
    <property type="match status" value="1"/>
</dbReference>
<dbReference type="Proteomes" id="UP000198975">
    <property type="component" value="Unassembled WGS sequence"/>
</dbReference>
<evidence type="ECO:0000313" key="4">
    <source>
        <dbReference type="EMBL" id="SCC01343.1"/>
    </source>
</evidence>
<sequence>MKIRYAEPDEAEQCWYVRNQSIRYGCANSYAPDVIKAWTPDTLPEHFLRIMADNPFFVASTSDGVIVATGFLDLSSESVEAIFTLPEYTGNGLAGLIIDAIKNEARQRGIKQLVLSSTPNARTFYEKHGFTFVRENTHYSGLAKAELRCIDMTYPLQAV</sequence>
<keyword evidence="4" id="KW-0689">Ribosomal protein</keyword>
<gene>
    <name evidence="4" type="ORF">GA0061071_10493</name>
</gene>
<dbReference type="SUPFAM" id="SSF55729">
    <property type="entry name" value="Acyl-CoA N-acyltransferases (Nat)"/>
    <property type="match status" value="1"/>
</dbReference>
<keyword evidence="5" id="KW-1185">Reference proteome</keyword>
<dbReference type="Gene3D" id="3.40.630.30">
    <property type="match status" value="1"/>
</dbReference>
<dbReference type="InterPro" id="IPR050832">
    <property type="entry name" value="Bact_Acetyltransf"/>
</dbReference>
<dbReference type="AlphaFoldDB" id="A0A1C4B397"/>
<proteinExistence type="predicted"/>
<protein>
    <submittedName>
        <fullName evidence="4">Ribosomal protein S18 acetylase RimI</fullName>
    </submittedName>
</protein>
<keyword evidence="1" id="KW-0808">Transferase</keyword>
<evidence type="ECO:0000259" key="3">
    <source>
        <dbReference type="PROSITE" id="PS51186"/>
    </source>
</evidence>
<reference evidence="5" key="1">
    <citation type="submission" date="2016-08" db="EMBL/GenBank/DDBJ databases">
        <authorList>
            <person name="Varghese N."/>
            <person name="Submissions Spin"/>
        </authorList>
    </citation>
    <scope>NUCLEOTIDE SEQUENCE [LARGE SCALE GENOMIC DNA]</scope>
    <source>
        <strain evidence="5">REICA_082</strain>
    </source>
</reference>
<evidence type="ECO:0000256" key="1">
    <source>
        <dbReference type="ARBA" id="ARBA00022679"/>
    </source>
</evidence>
<dbReference type="CDD" id="cd04301">
    <property type="entry name" value="NAT_SF"/>
    <property type="match status" value="1"/>
</dbReference>